<dbReference type="SMART" id="SM00487">
    <property type="entry name" value="DEXDc"/>
    <property type="match status" value="1"/>
</dbReference>
<dbReference type="OrthoDB" id="10253254at2759"/>
<keyword evidence="11" id="KW-1185">Reference proteome</keyword>
<sequence length="653" mass="74067">MSPCGYDLRYDLSEVRPLVIYVKNELPVRLVEIQLAKAIRKNSICIIAGETGSGKSTQIPQICIENDLAGSGNIVITQPRRIAAITIAECVAQEMNCSPGELVGYKIRFENVTNEETRIIYGTDGIFLREAFYDSLLSQYSIIIVDEAHERSIHTDILLFILKLIHNQRKNTKNPLKLIIMSATLDTDLLSDYFDQAPVFLIEGRRYPIELFYACSLKESRDDYVFNCLATLMQVHQSEPTDSGVLVFLTGQEEIEAACKQVYEISDRLDKKILVLPLYANLSPSAQMRDVRKVVFSTNIAETSVTIPGIKIVIDSGKVKIRTFLPDRRIDVLRVEDVCRASATQRAGRAGREAPGKCYRLYSEKDFQAFEATAIPEILRSNLSSVLLELLRIGLRKIRSLSLPSSPSIDAIKSAQYQLRMLDALQPVDHKGRIFLTDLGNKLSAFPIDPPLARVLIAASQQNCLEEALTIVSFMAAESIYITSSSDRDASNNSRKKYEAIEGDHITLLNIYRAYRFEKYDKKEWCITNFVNERVMNIVIKIRRQLREICQKNEMNFVSCGTDRTKLRKALCTGLFMNSCEYDRSSDSYRLVLSPETIVKIHPSSCLAHSRPTTFIYSDLVKTCELYARDITVVDSEWIKEIIEKKKHLLVFP</sequence>
<evidence type="ECO:0000313" key="10">
    <source>
        <dbReference type="Proteomes" id="UP000038040"/>
    </source>
</evidence>
<reference evidence="9 11" key="2">
    <citation type="submission" date="2018-11" db="EMBL/GenBank/DDBJ databases">
        <authorList>
            <consortium name="Pathogen Informatics"/>
        </authorList>
    </citation>
    <scope>NUCLEOTIDE SEQUENCE [LARGE SCALE GENOMIC DNA]</scope>
</reference>
<evidence type="ECO:0000259" key="7">
    <source>
        <dbReference type="PROSITE" id="PS51192"/>
    </source>
</evidence>
<feature type="domain" description="Helicase C-terminal" evidence="8">
    <location>
        <begin position="228"/>
        <end position="394"/>
    </location>
</feature>
<dbReference type="InterPro" id="IPR011709">
    <property type="entry name" value="DEAD-box_helicase_OB_fold"/>
</dbReference>
<dbReference type="Gene3D" id="1.20.120.1080">
    <property type="match status" value="1"/>
</dbReference>
<organism evidence="10 12">
    <name type="scientific">Dracunculus medinensis</name>
    <name type="common">Guinea worm</name>
    <dbReference type="NCBI Taxonomy" id="318479"/>
    <lineage>
        <taxon>Eukaryota</taxon>
        <taxon>Metazoa</taxon>
        <taxon>Ecdysozoa</taxon>
        <taxon>Nematoda</taxon>
        <taxon>Chromadorea</taxon>
        <taxon>Rhabditida</taxon>
        <taxon>Spirurina</taxon>
        <taxon>Dracunculoidea</taxon>
        <taxon>Dracunculidae</taxon>
        <taxon>Dracunculus</taxon>
    </lineage>
</organism>
<dbReference type="Pfam" id="PF00271">
    <property type="entry name" value="Helicase_C"/>
    <property type="match status" value="1"/>
</dbReference>
<keyword evidence="4" id="KW-0347">Helicase</keyword>
<dbReference type="PANTHER" id="PTHR18934:SF118">
    <property type="entry name" value="ATP-DEPENDENT RNA HELICASE DHX33"/>
    <property type="match status" value="1"/>
</dbReference>
<dbReference type="Pfam" id="PF00270">
    <property type="entry name" value="DEAD"/>
    <property type="match status" value="1"/>
</dbReference>
<dbReference type="PANTHER" id="PTHR18934">
    <property type="entry name" value="ATP-DEPENDENT RNA HELICASE"/>
    <property type="match status" value="1"/>
</dbReference>
<accession>A0A158Q5I0</accession>
<dbReference type="WBParaSite" id="DME_0000747401-mRNA-1">
    <property type="protein sequence ID" value="DME_0000747401-mRNA-1"/>
    <property type="gene ID" value="DME_0000747401"/>
</dbReference>
<dbReference type="SMART" id="SM00490">
    <property type="entry name" value="HELICc"/>
    <property type="match status" value="1"/>
</dbReference>
<evidence type="ECO:0000256" key="6">
    <source>
        <dbReference type="ARBA" id="ARBA00047984"/>
    </source>
</evidence>
<keyword evidence="5" id="KW-0067">ATP-binding</keyword>
<evidence type="ECO:0000256" key="1">
    <source>
        <dbReference type="ARBA" id="ARBA00012552"/>
    </source>
</evidence>
<dbReference type="EMBL" id="UYYG01000031">
    <property type="protein sequence ID" value="VDN51794.1"/>
    <property type="molecule type" value="Genomic_DNA"/>
</dbReference>
<dbReference type="InterPro" id="IPR014001">
    <property type="entry name" value="Helicase_ATP-bd"/>
</dbReference>
<protein>
    <recommendedName>
        <fullName evidence="1">RNA helicase</fullName>
        <ecNumber evidence="1">3.6.4.13</ecNumber>
    </recommendedName>
</protein>
<dbReference type="Pfam" id="PF21010">
    <property type="entry name" value="HA2_C"/>
    <property type="match status" value="1"/>
</dbReference>
<dbReference type="GO" id="GO:0003725">
    <property type="term" value="F:double-stranded RNA binding"/>
    <property type="evidence" value="ECO:0007669"/>
    <property type="project" value="TreeGrafter"/>
</dbReference>
<dbReference type="GO" id="GO:0045943">
    <property type="term" value="P:positive regulation of transcription by RNA polymerase I"/>
    <property type="evidence" value="ECO:0007669"/>
    <property type="project" value="TreeGrafter"/>
</dbReference>
<dbReference type="PROSITE" id="PS51194">
    <property type="entry name" value="HELICASE_CTER"/>
    <property type="match status" value="1"/>
</dbReference>
<feature type="domain" description="Helicase ATP-binding" evidence="7">
    <location>
        <begin position="36"/>
        <end position="203"/>
    </location>
</feature>
<dbReference type="InterPro" id="IPR001650">
    <property type="entry name" value="Helicase_C-like"/>
</dbReference>
<evidence type="ECO:0000256" key="4">
    <source>
        <dbReference type="ARBA" id="ARBA00022806"/>
    </source>
</evidence>
<dbReference type="GO" id="GO:0016787">
    <property type="term" value="F:hydrolase activity"/>
    <property type="evidence" value="ECO:0007669"/>
    <property type="project" value="UniProtKB-KW"/>
</dbReference>
<dbReference type="InterPro" id="IPR007502">
    <property type="entry name" value="Helicase-assoc_dom"/>
</dbReference>
<dbReference type="CDD" id="cd18791">
    <property type="entry name" value="SF2_C_RHA"/>
    <property type="match status" value="1"/>
</dbReference>
<evidence type="ECO:0000313" key="12">
    <source>
        <dbReference type="WBParaSite" id="DME_0000747401-mRNA-1"/>
    </source>
</evidence>
<dbReference type="EC" id="3.6.4.13" evidence="1"/>
<evidence type="ECO:0000256" key="2">
    <source>
        <dbReference type="ARBA" id="ARBA00022741"/>
    </source>
</evidence>
<dbReference type="Pfam" id="PF07717">
    <property type="entry name" value="OB_NTP_bind"/>
    <property type="match status" value="1"/>
</dbReference>
<evidence type="ECO:0000313" key="11">
    <source>
        <dbReference type="Proteomes" id="UP000274756"/>
    </source>
</evidence>
<dbReference type="GO" id="GO:0003724">
    <property type="term" value="F:RNA helicase activity"/>
    <property type="evidence" value="ECO:0007669"/>
    <property type="project" value="UniProtKB-EC"/>
</dbReference>
<comment type="catalytic activity">
    <reaction evidence="6">
        <text>ATP + H2O = ADP + phosphate + H(+)</text>
        <dbReference type="Rhea" id="RHEA:13065"/>
        <dbReference type="ChEBI" id="CHEBI:15377"/>
        <dbReference type="ChEBI" id="CHEBI:15378"/>
        <dbReference type="ChEBI" id="CHEBI:30616"/>
        <dbReference type="ChEBI" id="CHEBI:43474"/>
        <dbReference type="ChEBI" id="CHEBI:456216"/>
        <dbReference type="EC" id="3.6.4.13"/>
    </reaction>
</comment>
<name>A0A158Q5I0_DRAME</name>
<dbReference type="InterPro" id="IPR011545">
    <property type="entry name" value="DEAD/DEAH_box_helicase_dom"/>
</dbReference>
<dbReference type="InterPro" id="IPR002464">
    <property type="entry name" value="DNA/RNA_helicase_DEAH_CS"/>
</dbReference>
<reference evidence="12" key="1">
    <citation type="submission" date="2016-04" db="UniProtKB">
        <authorList>
            <consortium name="WormBaseParasite"/>
        </authorList>
    </citation>
    <scope>IDENTIFICATION</scope>
</reference>
<dbReference type="PROSITE" id="PS00690">
    <property type="entry name" value="DEAH_ATP_HELICASE"/>
    <property type="match status" value="1"/>
</dbReference>
<keyword evidence="2" id="KW-0547">Nucleotide-binding</keyword>
<dbReference type="AlphaFoldDB" id="A0A158Q5I0"/>
<dbReference type="STRING" id="318479.A0A158Q5I0"/>
<dbReference type="PROSITE" id="PS51192">
    <property type="entry name" value="HELICASE_ATP_BIND_1"/>
    <property type="match status" value="1"/>
</dbReference>
<keyword evidence="3" id="KW-0378">Hydrolase</keyword>
<evidence type="ECO:0000256" key="5">
    <source>
        <dbReference type="ARBA" id="ARBA00022840"/>
    </source>
</evidence>
<dbReference type="Gene3D" id="3.40.50.300">
    <property type="entry name" value="P-loop containing nucleotide triphosphate hydrolases"/>
    <property type="match status" value="2"/>
</dbReference>
<dbReference type="GO" id="GO:0005730">
    <property type="term" value="C:nucleolus"/>
    <property type="evidence" value="ECO:0007669"/>
    <property type="project" value="UniProtKB-ARBA"/>
</dbReference>
<evidence type="ECO:0000256" key="3">
    <source>
        <dbReference type="ARBA" id="ARBA00022801"/>
    </source>
</evidence>
<proteinExistence type="predicted"/>
<dbReference type="GO" id="GO:0005524">
    <property type="term" value="F:ATP binding"/>
    <property type="evidence" value="ECO:0007669"/>
    <property type="project" value="UniProtKB-KW"/>
</dbReference>
<dbReference type="Proteomes" id="UP000038040">
    <property type="component" value="Unplaced"/>
</dbReference>
<dbReference type="SMART" id="SM00847">
    <property type="entry name" value="HA2"/>
    <property type="match status" value="1"/>
</dbReference>
<dbReference type="Proteomes" id="UP000274756">
    <property type="component" value="Unassembled WGS sequence"/>
</dbReference>
<gene>
    <name evidence="9" type="ORF">DME_LOCUS1767</name>
</gene>
<evidence type="ECO:0000313" key="9">
    <source>
        <dbReference type="EMBL" id="VDN51794.1"/>
    </source>
</evidence>
<evidence type="ECO:0000259" key="8">
    <source>
        <dbReference type="PROSITE" id="PS51194"/>
    </source>
</evidence>
<dbReference type="InterPro" id="IPR027417">
    <property type="entry name" value="P-loop_NTPase"/>
</dbReference>
<dbReference type="SUPFAM" id="SSF52540">
    <property type="entry name" value="P-loop containing nucleoside triphosphate hydrolases"/>
    <property type="match status" value="1"/>
</dbReference>